<accession>A0ABR1E8H5</accession>
<name>A0ABR1E8H5_NECAM</name>
<dbReference type="InterPro" id="IPR023795">
    <property type="entry name" value="Serpin_CS"/>
</dbReference>
<organism evidence="4 5">
    <name type="scientific">Necator americanus</name>
    <name type="common">Human hookworm</name>
    <dbReference type="NCBI Taxonomy" id="51031"/>
    <lineage>
        <taxon>Eukaryota</taxon>
        <taxon>Metazoa</taxon>
        <taxon>Ecdysozoa</taxon>
        <taxon>Nematoda</taxon>
        <taxon>Chromadorea</taxon>
        <taxon>Rhabditida</taxon>
        <taxon>Rhabditina</taxon>
        <taxon>Rhabditomorpha</taxon>
        <taxon>Strongyloidea</taxon>
        <taxon>Ancylostomatidae</taxon>
        <taxon>Bunostominae</taxon>
        <taxon>Necator</taxon>
    </lineage>
</organism>
<dbReference type="SMART" id="SM00093">
    <property type="entry name" value="SERPIN"/>
    <property type="match status" value="2"/>
</dbReference>
<dbReference type="CDD" id="cd19581">
    <property type="entry name" value="serpinL_nematode"/>
    <property type="match status" value="1"/>
</dbReference>
<reference evidence="4 5" key="1">
    <citation type="submission" date="2023-08" db="EMBL/GenBank/DDBJ databases">
        <title>A Necator americanus chromosomal reference genome.</title>
        <authorList>
            <person name="Ilik V."/>
            <person name="Petrzelkova K.J."/>
            <person name="Pardy F."/>
            <person name="Fuh T."/>
            <person name="Niatou-Singa F.S."/>
            <person name="Gouil Q."/>
            <person name="Baker L."/>
            <person name="Ritchie M.E."/>
            <person name="Jex A.R."/>
            <person name="Gazzola D."/>
            <person name="Li H."/>
            <person name="Toshio Fujiwara R."/>
            <person name="Zhan B."/>
            <person name="Aroian R.V."/>
            <person name="Pafco B."/>
            <person name="Schwarz E.M."/>
        </authorList>
    </citation>
    <scope>NUCLEOTIDE SEQUENCE [LARGE SCALE GENOMIC DNA]</scope>
    <source>
        <strain evidence="4 5">Aroian</strain>
        <tissue evidence="4">Whole animal</tissue>
    </source>
</reference>
<dbReference type="PANTHER" id="PTHR11461:SF211">
    <property type="entry name" value="GH10112P-RELATED"/>
    <property type="match status" value="1"/>
</dbReference>
<protein>
    <recommendedName>
        <fullName evidence="3">Serpin domain-containing protein</fullName>
    </recommendedName>
</protein>
<dbReference type="PROSITE" id="PS00284">
    <property type="entry name" value="SERPIN"/>
    <property type="match status" value="1"/>
</dbReference>
<keyword evidence="5" id="KW-1185">Reference proteome</keyword>
<dbReference type="Pfam" id="PF00079">
    <property type="entry name" value="Serpin"/>
    <property type="match status" value="2"/>
</dbReference>
<dbReference type="Proteomes" id="UP001303046">
    <property type="component" value="Unassembled WGS sequence"/>
</dbReference>
<dbReference type="SUPFAM" id="SSF56574">
    <property type="entry name" value="Serpins"/>
    <property type="match status" value="2"/>
</dbReference>
<dbReference type="InterPro" id="IPR023796">
    <property type="entry name" value="Serpin_dom"/>
</dbReference>
<gene>
    <name evidence="4" type="primary">Necator_chrV.g20499</name>
    <name evidence="4" type="ORF">RB195_015706</name>
</gene>
<dbReference type="InterPro" id="IPR000215">
    <property type="entry name" value="Serpin_fam"/>
</dbReference>
<comment type="similarity">
    <text evidence="1 2">Belongs to the serpin family.</text>
</comment>
<dbReference type="InterPro" id="IPR036186">
    <property type="entry name" value="Serpin_sf"/>
</dbReference>
<dbReference type="EMBL" id="JAVFWL010000005">
    <property type="protein sequence ID" value="KAK6758051.1"/>
    <property type="molecule type" value="Genomic_DNA"/>
</dbReference>
<dbReference type="InterPro" id="IPR042185">
    <property type="entry name" value="Serpin_sf_2"/>
</dbReference>
<feature type="domain" description="Serpin" evidence="3">
    <location>
        <begin position="275"/>
        <end position="627"/>
    </location>
</feature>
<evidence type="ECO:0000259" key="3">
    <source>
        <dbReference type="SMART" id="SM00093"/>
    </source>
</evidence>
<feature type="domain" description="Serpin" evidence="3">
    <location>
        <begin position="20"/>
        <end position="274"/>
    </location>
</feature>
<comment type="caution">
    <text evidence="4">The sequence shown here is derived from an EMBL/GenBank/DDBJ whole genome shotgun (WGS) entry which is preliminary data.</text>
</comment>
<evidence type="ECO:0000313" key="4">
    <source>
        <dbReference type="EMBL" id="KAK6758051.1"/>
    </source>
</evidence>
<evidence type="ECO:0000313" key="5">
    <source>
        <dbReference type="Proteomes" id="UP001303046"/>
    </source>
</evidence>
<proteinExistence type="inferred from homology"/>
<dbReference type="Gene3D" id="3.30.497.10">
    <property type="entry name" value="Antithrombin, subunit I, domain 2"/>
    <property type="match status" value="3"/>
</dbReference>
<sequence>MVAPMNTNDSFLNAEMDFGLNMLRQSPITEQLVVSPISILLALAMVQAGARGKTKTEINQVISNDTFSLMINAIYFTAKWWNAFDRSSSRNGTFHSSANKQKQIEYMNEKEVNRYYVEDEDMQALSLPYLDTSYAFNILLPRKRFALDELRMKLNGAAIRRVLSQLKSTYISISIPRMKIETTLKLKEALMAIGVTEMFSDSADLPGITRSSPLKVSSAVHKTLIEVDEEGTTAATATFSEMILVSADFLGNRQFLKMSDTTERMLLTAQTDFGLGMLRHASADEPVVVSPLSVTFALAMVQAGAKGNTREQIIEIISRSASDEQTLDYYSELSESVLKATDGVQCRIANGFYLDNKFEIEKDYEDTVAKKYSAKVERHDFSKADETAKIIDEFVSTTTEGKIHDIVNADTVRDAFSLIVNAIYFTAEWVHKFDGSGNTKQMFFSAEDKQREMEFMNDFEEHRYYAEDEDIQLLSLQYKDTAYAFNIFLPKKRFGLGELLKTIDGAKIQEMLSKLENTYISLTIPKMKIETDFKLKEALMQMGVTEMFSDKADLSGITTSTPLKISEAAHKAMIEVDEDGTTAAATTIFKVCPMSLTLEQPKQFIADHPFIFVLTKNNNPLFMGQLV</sequence>
<dbReference type="Gene3D" id="2.30.39.10">
    <property type="entry name" value="Alpha-1-antitrypsin, domain 1"/>
    <property type="match status" value="2"/>
</dbReference>
<evidence type="ECO:0000256" key="2">
    <source>
        <dbReference type="RuleBase" id="RU000411"/>
    </source>
</evidence>
<dbReference type="InterPro" id="IPR042178">
    <property type="entry name" value="Serpin_sf_1"/>
</dbReference>
<evidence type="ECO:0000256" key="1">
    <source>
        <dbReference type="ARBA" id="ARBA00009500"/>
    </source>
</evidence>
<dbReference type="PANTHER" id="PTHR11461">
    <property type="entry name" value="SERINE PROTEASE INHIBITOR, SERPIN"/>
    <property type="match status" value="1"/>
</dbReference>